<dbReference type="Pfam" id="PF01061">
    <property type="entry name" value="ABC2_membrane"/>
    <property type="match status" value="1"/>
</dbReference>
<evidence type="ECO:0000256" key="2">
    <source>
        <dbReference type="ARBA" id="ARBA00022448"/>
    </source>
</evidence>
<accession>A0A6A4PT30</accession>
<dbReference type="InterPro" id="IPR027417">
    <property type="entry name" value="P-loop_NTPase"/>
</dbReference>
<name>A0A6A4PT30_LUPAL</name>
<organism evidence="10 11">
    <name type="scientific">Lupinus albus</name>
    <name type="common">White lupine</name>
    <name type="synonym">Lupinus termis</name>
    <dbReference type="NCBI Taxonomy" id="3870"/>
    <lineage>
        <taxon>Eukaryota</taxon>
        <taxon>Viridiplantae</taxon>
        <taxon>Streptophyta</taxon>
        <taxon>Embryophyta</taxon>
        <taxon>Tracheophyta</taxon>
        <taxon>Spermatophyta</taxon>
        <taxon>Magnoliopsida</taxon>
        <taxon>eudicotyledons</taxon>
        <taxon>Gunneridae</taxon>
        <taxon>Pentapetalae</taxon>
        <taxon>rosids</taxon>
        <taxon>fabids</taxon>
        <taxon>Fabales</taxon>
        <taxon>Fabaceae</taxon>
        <taxon>Papilionoideae</taxon>
        <taxon>50 kb inversion clade</taxon>
        <taxon>genistoids sensu lato</taxon>
        <taxon>core genistoids</taxon>
        <taxon>Genisteae</taxon>
        <taxon>Lupinus</taxon>
    </lineage>
</organism>
<reference evidence="11" key="1">
    <citation type="journal article" date="2020" name="Nat. Commun.">
        <title>Genome sequence of the cluster root forming white lupin.</title>
        <authorList>
            <person name="Hufnagel B."/>
            <person name="Marques A."/>
            <person name="Soriano A."/>
            <person name="Marques L."/>
            <person name="Divol F."/>
            <person name="Doumas P."/>
            <person name="Sallet E."/>
            <person name="Mancinotti D."/>
            <person name="Carrere S."/>
            <person name="Marande W."/>
            <person name="Arribat S."/>
            <person name="Keller J."/>
            <person name="Huneau C."/>
            <person name="Blein T."/>
            <person name="Aime D."/>
            <person name="Laguerre M."/>
            <person name="Taylor J."/>
            <person name="Schubert V."/>
            <person name="Nelson M."/>
            <person name="Geu-Flores F."/>
            <person name="Crespi M."/>
            <person name="Gallardo-Guerrero K."/>
            <person name="Delaux P.-M."/>
            <person name="Salse J."/>
            <person name="Berges H."/>
            <person name="Guyot R."/>
            <person name="Gouzy J."/>
            <person name="Peret B."/>
        </authorList>
    </citation>
    <scope>NUCLEOTIDE SEQUENCE [LARGE SCALE GENOMIC DNA]</scope>
    <source>
        <strain evidence="11">cv. Amiga</strain>
    </source>
</reference>
<feature type="domain" description="ABC transporter" evidence="9">
    <location>
        <begin position="24"/>
        <end position="276"/>
    </location>
</feature>
<dbReference type="Gene3D" id="3.40.50.300">
    <property type="entry name" value="P-loop containing nucleotide triphosphate hydrolases"/>
    <property type="match status" value="1"/>
</dbReference>
<dbReference type="Pfam" id="PF00005">
    <property type="entry name" value="ABC_tran"/>
    <property type="match status" value="1"/>
</dbReference>
<keyword evidence="5" id="KW-0067">ATP-binding</keyword>
<evidence type="ECO:0000256" key="5">
    <source>
        <dbReference type="ARBA" id="ARBA00022840"/>
    </source>
</evidence>
<dbReference type="InterPro" id="IPR003439">
    <property type="entry name" value="ABC_transporter-like_ATP-bd"/>
</dbReference>
<dbReference type="SUPFAM" id="SSF52540">
    <property type="entry name" value="P-loop containing nucleoside triphosphate hydrolases"/>
    <property type="match status" value="1"/>
</dbReference>
<protein>
    <submittedName>
        <fullName evidence="10">Putative sulfate-transporting ATPase</fullName>
    </submittedName>
</protein>
<comment type="subcellular location">
    <subcellularLocation>
        <location evidence="1">Membrane</location>
        <topology evidence="1">Multi-pass membrane protein</topology>
    </subcellularLocation>
</comment>
<evidence type="ECO:0000256" key="4">
    <source>
        <dbReference type="ARBA" id="ARBA00022741"/>
    </source>
</evidence>
<evidence type="ECO:0000313" key="11">
    <source>
        <dbReference type="Proteomes" id="UP000447434"/>
    </source>
</evidence>
<dbReference type="PANTHER" id="PTHR19241">
    <property type="entry name" value="ATP-BINDING CASSETTE TRANSPORTER"/>
    <property type="match status" value="1"/>
</dbReference>
<feature type="transmembrane region" description="Helical" evidence="8">
    <location>
        <begin position="488"/>
        <end position="508"/>
    </location>
</feature>
<dbReference type="CDD" id="cd03232">
    <property type="entry name" value="ABCG_PDR_domain2"/>
    <property type="match status" value="1"/>
</dbReference>
<comment type="caution">
    <text evidence="10">The sequence shown here is derived from an EMBL/GenBank/DDBJ whole genome shotgun (WGS) entry which is preliminary data.</text>
</comment>
<evidence type="ECO:0000256" key="8">
    <source>
        <dbReference type="SAM" id="Phobius"/>
    </source>
</evidence>
<dbReference type="GO" id="GO:0140359">
    <property type="term" value="F:ABC-type transporter activity"/>
    <property type="evidence" value="ECO:0007669"/>
    <property type="project" value="InterPro"/>
</dbReference>
<keyword evidence="11" id="KW-1185">Reference proteome</keyword>
<keyword evidence="2" id="KW-0813">Transport</keyword>
<feature type="transmembrane region" description="Helical" evidence="8">
    <location>
        <begin position="577"/>
        <end position="596"/>
    </location>
</feature>
<keyword evidence="3 8" id="KW-0812">Transmembrane</keyword>
<dbReference type="SMART" id="SM00382">
    <property type="entry name" value="AAA"/>
    <property type="match status" value="1"/>
</dbReference>
<feature type="transmembrane region" description="Helical" evidence="8">
    <location>
        <begin position="622"/>
        <end position="643"/>
    </location>
</feature>
<dbReference type="AlphaFoldDB" id="A0A6A4PT30"/>
<evidence type="ECO:0000256" key="1">
    <source>
        <dbReference type="ARBA" id="ARBA00004141"/>
    </source>
</evidence>
<dbReference type="PROSITE" id="PS50893">
    <property type="entry name" value="ABC_TRANSPORTER_2"/>
    <property type="match status" value="1"/>
</dbReference>
<dbReference type="InterPro" id="IPR034003">
    <property type="entry name" value="ABCG_PDR_2"/>
</dbReference>
<proteinExistence type="predicted"/>
<evidence type="ECO:0000259" key="9">
    <source>
        <dbReference type="PROSITE" id="PS50893"/>
    </source>
</evidence>
<evidence type="ECO:0000256" key="6">
    <source>
        <dbReference type="ARBA" id="ARBA00022989"/>
    </source>
</evidence>
<dbReference type="OrthoDB" id="66620at2759"/>
<evidence type="ECO:0000256" key="3">
    <source>
        <dbReference type="ARBA" id="ARBA00022692"/>
    </source>
</evidence>
<evidence type="ECO:0000256" key="7">
    <source>
        <dbReference type="ARBA" id="ARBA00023136"/>
    </source>
</evidence>
<evidence type="ECO:0000313" key="10">
    <source>
        <dbReference type="EMBL" id="KAE9604446.1"/>
    </source>
</evidence>
<dbReference type="GO" id="GO:0005524">
    <property type="term" value="F:ATP binding"/>
    <property type="evidence" value="ECO:0007669"/>
    <property type="project" value="UniProtKB-KW"/>
</dbReference>
<gene>
    <name evidence="10" type="ORF">Lalb_Chr11g0071971</name>
</gene>
<keyword evidence="6 8" id="KW-1133">Transmembrane helix</keyword>
<dbReference type="GO" id="GO:0016887">
    <property type="term" value="F:ATP hydrolysis activity"/>
    <property type="evidence" value="ECO:0007669"/>
    <property type="project" value="InterPro"/>
</dbReference>
<dbReference type="GO" id="GO:0005886">
    <property type="term" value="C:plasma membrane"/>
    <property type="evidence" value="ECO:0007669"/>
    <property type="project" value="UniProtKB-ARBA"/>
</dbReference>
<sequence length="653" mass="73916">MTDPVRTVKSGTKRTILPFTPLCLTFENITYSVDMPKGMKSQGVLDERLGLLKGLSGAFRPGVLTALMGVSGAGKTTLLDVLAGRKNTGYVEGNIMVSGYPKNQSTFARISGYCEQNDIHSPLVTVHESLLFSAWLRLPADVERKTRELFVEEVMKLVELTPLRDALVGFPNLNGLAIEQRKRLTIAVELVANPSIIFMDEPTSGLDARAAAIVMRTVRNTVDTGRTVVCTIHQPSIDIFESFDEVQDGVDSRHTFLLPKLSFRRWCLFSYLFFQLQLFLLTRGGEEIYNGPIGPQSRYLVDYFQRISQVSRIRDGYNPATWALEVTTRAQEDLLDVKFADIYKNSDLYRKNIDLLRELSNPPRDSQDLHFPSKYSQTYLNQLKACAWKINKSYWRNTSYNSVRLLLCVTMAIMFGVLFLHLGSLRNTKEEIMNGVGSMYMAMLFMGRNNAATVRPVLLAERTVFYRERAAGMYSALPYAIAQVAIELPYTAVQVTIYAIIVYAMMGFQWTAAKFLLNLFFIFITILYFTYNGMALSALSPSQPFASILSSLMSTVWTLFAGFLIPTQKIAIWLRWLAWLCPTLWSMYGLVASQYADLQSKLYSGETVSEFMKDYYGFSYDFLWVVSVVLIAFSVVFAFAYIFGTAALNFQKR</sequence>
<dbReference type="EMBL" id="WOCE01000011">
    <property type="protein sequence ID" value="KAE9604446.1"/>
    <property type="molecule type" value="Genomic_DNA"/>
</dbReference>
<dbReference type="InterPro" id="IPR013525">
    <property type="entry name" value="ABC2_TM"/>
</dbReference>
<feature type="transmembrane region" description="Helical" evidence="8">
    <location>
        <begin position="515"/>
        <end position="539"/>
    </location>
</feature>
<dbReference type="InterPro" id="IPR003593">
    <property type="entry name" value="AAA+_ATPase"/>
</dbReference>
<keyword evidence="4" id="KW-0547">Nucleotide-binding</keyword>
<feature type="transmembrane region" description="Helical" evidence="8">
    <location>
        <begin position="545"/>
        <end position="565"/>
    </location>
</feature>
<feature type="transmembrane region" description="Helical" evidence="8">
    <location>
        <begin position="402"/>
        <end position="420"/>
    </location>
</feature>
<dbReference type="Proteomes" id="UP000447434">
    <property type="component" value="Chromosome 11"/>
</dbReference>
<keyword evidence="7 8" id="KW-0472">Membrane</keyword>